<sequence>MGKVEGCKCQFRISVTINWVVVHLFSIELSSINRHLFESLERFYNYFLKTNLPAVDRIEVLIFEKEI</sequence>
<evidence type="ECO:0000313" key="2">
    <source>
        <dbReference type="Proteomes" id="UP001157418"/>
    </source>
</evidence>
<keyword evidence="2" id="KW-1185">Reference proteome</keyword>
<name>A0AAU9NC94_9ASTR</name>
<comment type="caution">
    <text evidence="1">The sequence shown here is derived from an EMBL/GenBank/DDBJ whole genome shotgun (WGS) entry which is preliminary data.</text>
</comment>
<organism evidence="1 2">
    <name type="scientific">Lactuca virosa</name>
    <dbReference type="NCBI Taxonomy" id="75947"/>
    <lineage>
        <taxon>Eukaryota</taxon>
        <taxon>Viridiplantae</taxon>
        <taxon>Streptophyta</taxon>
        <taxon>Embryophyta</taxon>
        <taxon>Tracheophyta</taxon>
        <taxon>Spermatophyta</taxon>
        <taxon>Magnoliopsida</taxon>
        <taxon>eudicotyledons</taxon>
        <taxon>Gunneridae</taxon>
        <taxon>Pentapetalae</taxon>
        <taxon>asterids</taxon>
        <taxon>campanulids</taxon>
        <taxon>Asterales</taxon>
        <taxon>Asteraceae</taxon>
        <taxon>Cichorioideae</taxon>
        <taxon>Cichorieae</taxon>
        <taxon>Lactucinae</taxon>
        <taxon>Lactuca</taxon>
    </lineage>
</organism>
<reference evidence="1 2" key="1">
    <citation type="submission" date="2022-01" db="EMBL/GenBank/DDBJ databases">
        <authorList>
            <person name="Xiong W."/>
            <person name="Schranz E."/>
        </authorList>
    </citation>
    <scope>NUCLEOTIDE SEQUENCE [LARGE SCALE GENOMIC DNA]</scope>
</reference>
<dbReference type="Proteomes" id="UP001157418">
    <property type="component" value="Unassembled WGS sequence"/>
</dbReference>
<dbReference type="AlphaFoldDB" id="A0AAU9NC94"/>
<accession>A0AAU9NC94</accession>
<evidence type="ECO:0000313" key="1">
    <source>
        <dbReference type="EMBL" id="CAH1434794.1"/>
    </source>
</evidence>
<gene>
    <name evidence="1" type="ORF">LVIROSA_LOCUS21278</name>
</gene>
<protein>
    <submittedName>
        <fullName evidence="1">Uncharacterized protein</fullName>
    </submittedName>
</protein>
<dbReference type="EMBL" id="CAKMRJ010003924">
    <property type="protein sequence ID" value="CAH1434794.1"/>
    <property type="molecule type" value="Genomic_DNA"/>
</dbReference>
<proteinExistence type="predicted"/>